<dbReference type="PROSITE" id="PS50216">
    <property type="entry name" value="DHHC"/>
    <property type="match status" value="1"/>
</dbReference>
<comment type="caution">
    <text evidence="12">The sequence shown here is derived from an EMBL/GenBank/DDBJ whole genome shotgun (WGS) entry which is preliminary data.</text>
</comment>
<dbReference type="GO" id="GO:0005794">
    <property type="term" value="C:Golgi apparatus"/>
    <property type="evidence" value="ECO:0007669"/>
    <property type="project" value="TreeGrafter"/>
</dbReference>
<evidence type="ECO:0000256" key="9">
    <source>
        <dbReference type="ARBA" id="ARBA00023315"/>
    </source>
</evidence>
<evidence type="ECO:0000256" key="4">
    <source>
        <dbReference type="ARBA" id="ARBA00022692"/>
    </source>
</evidence>
<protein>
    <recommendedName>
        <fullName evidence="10">Palmitoyltransferase</fullName>
        <ecNumber evidence="10">2.3.1.225</ecNumber>
    </recommendedName>
</protein>
<evidence type="ECO:0000313" key="12">
    <source>
        <dbReference type="EMBL" id="CAE1171664.1"/>
    </source>
</evidence>
<evidence type="ECO:0000256" key="10">
    <source>
        <dbReference type="RuleBase" id="RU079119"/>
    </source>
</evidence>
<accession>A0A812B770</accession>
<keyword evidence="5 10" id="KW-1133">Transmembrane helix</keyword>
<dbReference type="Proteomes" id="UP000597762">
    <property type="component" value="Unassembled WGS sequence"/>
</dbReference>
<keyword evidence="8" id="KW-0449">Lipoprotein</keyword>
<dbReference type="PANTHER" id="PTHR22883">
    <property type="entry name" value="ZINC FINGER DHHC DOMAIN CONTAINING PROTEIN"/>
    <property type="match status" value="1"/>
</dbReference>
<dbReference type="GO" id="GO:0005783">
    <property type="term" value="C:endoplasmic reticulum"/>
    <property type="evidence" value="ECO:0007669"/>
    <property type="project" value="TreeGrafter"/>
</dbReference>
<sequence length="309" mass="36294">MSSSSCMLAVDDPLFFTGNNSRRIIPNLTFLPRAAVEQQRKLVIHTAIVLGVPITLITQDTELRRALYYFQRPVYAISYIVLLLFSLVMYFLACLVDPGYLPLSKKKILSLNNNSDEEDIFEDSQMMNKNTNYRHCDFCEVQQPMRSKHCEDCKRCVRKYDHHCPWLEACVGERNHKFFWLFLLSIASLILWTIYITWESIVYKLEWIQWLESNALLFCDLFVLIVGGMVVFGLLSFHSYLIIQGLTTWEFVSRDRITYLKYLDDSYNPFDEGCLCNLYHFLFHWKLRRWETVYAKKADAQSTSNGGIV</sequence>
<evidence type="ECO:0000256" key="1">
    <source>
        <dbReference type="ARBA" id="ARBA00004127"/>
    </source>
</evidence>
<evidence type="ECO:0000313" key="13">
    <source>
        <dbReference type="Proteomes" id="UP000597762"/>
    </source>
</evidence>
<evidence type="ECO:0000256" key="5">
    <source>
        <dbReference type="ARBA" id="ARBA00022989"/>
    </source>
</evidence>
<feature type="transmembrane region" description="Helical" evidence="10">
    <location>
        <begin position="215"/>
        <end position="237"/>
    </location>
</feature>
<proteinExistence type="inferred from homology"/>
<evidence type="ECO:0000259" key="11">
    <source>
        <dbReference type="Pfam" id="PF01529"/>
    </source>
</evidence>
<keyword evidence="6 10" id="KW-0472">Membrane</keyword>
<keyword evidence="9 10" id="KW-0012">Acyltransferase</keyword>
<dbReference type="EMBL" id="CAHIKZ030000387">
    <property type="protein sequence ID" value="CAE1171664.1"/>
    <property type="molecule type" value="Genomic_DNA"/>
</dbReference>
<dbReference type="InterPro" id="IPR039859">
    <property type="entry name" value="PFA4/ZDH16/20/ERF2-like"/>
</dbReference>
<keyword evidence="7" id="KW-0564">Palmitate</keyword>
<dbReference type="AlphaFoldDB" id="A0A812B770"/>
<feature type="transmembrane region" description="Helical" evidence="10">
    <location>
        <begin position="42"/>
        <end position="59"/>
    </location>
</feature>
<comment type="domain">
    <text evidence="10">The DHHC domain is required for palmitoyltransferase activity.</text>
</comment>
<evidence type="ECO:0000256" key="6">
    <source>
        <dbReference type="ARBA" id="ARBA00023136"/>
    </source>
</evidence>
<dbReference type="PANTHER" id="PTHR22883:SF301">
    <property type="entry name" value="PALMITOYLTRANSFERASE ZDHHC12"/>
    <property type="match status" value="1"/>
</dbReference>
<dbReference type="Pfam" id="PF01529">
    <property type="entry name" value="DHHC"/>
    <property type="match status" value="1"/>
</dbReference>
<organism evidence="12 13">
    <name type="scientific">Acanthosepion pharaonis</name>
    <name type="common">Pharaoh cuttlefish</name>
    <name type="synonym">Sepia pharaonis</name>
    <dbReference type="NCBI Taxonomy" id="158019"/>
    <lineage>
        <taxon>Eukaryota</taxon>
        <taxon>Metazoa</taxon>
        <taxon>Spiralia</taxon>
        <taxon>Lophotrochozoa</taxon>
        <taxon>Mollusca</taxon>
        <taxon>Cephalopoda</taxon>
        <taxon>Coleoidea</taxon>
        <taxon>Decapodiformes</taxon>
        <taxon>Sepiida</taxon>
        <taxon>Sepiina</taxon>
        <taxon>Sepiidae</taxon>
        <taxon>Acanthosepion</taxon>
    </lineage>
</organism>
<dbReference type="OrthoDB" id="331948at2759"/>
<dbReference type="GO" id="GO:0019706">
    <property type="term" value="F:protein-cysteine S-palmitoyltransferase activity"/>
    <property type="evidence" value="ECO:0007669"/>
    <property type="project" value="UniProtKB-EC"/>
</dbReference>
<evidence type="ECO:0000256" key="7">
    <source>
        <dbReference type="ARBA" id="ARBA00023139"/>
    </source>
</evidence>
<feature type="transmembrane region" description="Helical" evidence="10">
    <location>
        <begin position="74"/>
        <end position="96"/>
    </location>
</feature>
<comment type="similarity">
    <text evidence="2 10">Belongs to the DHHC palmitoyltransferase family.</text>
</comment>
<keyword evidence="3 10" id="KW-0808">Transferase</keyword>
<dbReference type="GO" id="GO:0006612">
    <property type="term" value="P:protein targeting to membrane"/>
    <property type="evidence" value="ECO:0007669"/>
    <property type="project" value="TreeGrafter"/>
</dbReference>
<evidence type="ECO:0000256" key="8">
    <source>
        <dbReference type="ARBA" id="ARBA00023288"/>
    </source>
</evidence>
<gene>
    <name evidence="12" type="ORF">SPHA_11677</name>
</gene>
<evidence type="ECO:0000256" key="2">
    <source>
        <dbReference type="ARBA" id="ARBA00008574"/>
    </source>
</evidence>
<name>A0A812B770_ACAPH</name>
<feature type="domain" description="Palmitoyltransferase DHHC" evidence="11">
    <location>
        <begin position="130"/>
        <end position="253"/>
    </location>
</feature>
<comment type="catalytic activity">
    <reaction evidence="10">
        <text>L-cysteinyl-[protein] + hexadecanoyl-CoA = S-hexadecanoyl-L-cysteinyl-[protein] + CoA</text>
        <dbReference type="Rhea" id="RHEA:36683"/>
        <dbReference type="Rhea" id="RHEA-COMP:10131"/>
        <dbReference type="Rhea" id="RHEA-COMP:11032"/>
        <dbReference type="ChEBI" id="CHEBI:29950"/>
        <dbReference type="ChEBI" id="CHEBI:57287"/>
        <dbReference type="ChEBI" id="CHEBI:57379"/>
        <dbReference type="ChEBI" id="CHEBI:74151"/>
        <dbReference type="EC" id="2.3.1.225"/>
    </reaction>
</comment>
<evidence type="ECO:0000256" key="3">
    <source>
        <dbReference type="ARBA" id="ARBA00022679"/>
    </source>
</evidence>
<dbReference type="EC" id="2.3.1.225" evidence="10"/>
<keyword evidence="13" id="KW-1185">Reference proteome</keyword>
<dbReference type="InterPro" id="IPR001594">
    <property type="entry name" value="Palmitoyltrfase_DHHC"/>
</dbReference>
<reference evidence="12" key="1">
    <citation type="submission" date="2021-01" db="EMBL/GenBank/DDBJ databases">
        <authorList>
            <person name="Li R."/>
            <person name="Bekaert M."/>
        </authorList>
    </citation>
    <scope>NUCLEOTIDE SEQUENCE</scope>
    <source>
        <strain evidence="12">Farmed</strain>
    </source>
</reference>
<comment type="subcellular location">
    <subcellularLocation>
        <location evidence="1">Endomembrane system</location>
        <topology evidence="1">Multi-pass membrane protein</topology>
    </subcellularLocation>
</comment>
<feature type="transmembrane region" description="Helical" evidence="10">
    <location>
        <begin position="178"/>
        <end position="195"/>
    </location>
</feature>
<keyword evidence="4 10" id="KW-0812">Transmembrane</keyword>